<dbReference type="Proteomes" id="UP001444661">
    <property type="component" value="Unassembled WGS sequence"/>
</dbReference>
<organism evidence="2 3">
    <name type="scientific">Apiospora rasikravindrae</name>
    <dbReference type="NCBI Taxonomy" id="990691"/>
    <lineage>
        <taxon>Eukaryota</taxon>
        <taxon>Fungi</taxon>
        <taxon>Dikarya</taxon>
        <taxon>Ascomycota</taxon>
        <taxon>Pezizomycotina</taxon>
        <taxon>Sordariomycetes</taxon>
        <taxon>Xylariomycetidae</taxon>
        <taxon>Amphisphaeriales</taxon>
        <taxon>Apiosporaceae</taxon>
        <taxon>Apiospora</taxon>
    </lineage>
</organism>
<accession>A0ABR1TBP8</accession>
<dbReference type="Pfam" id="PF26607">
    <property type="entry name" value="DUF8189"/>
    <property type="match status" value="1"/>
</dbReference>
<evidence type="ECO:0000259" key="1">
    <source>
        <dbReference type="Pfam" id="PF26607"/>
    </source>
</evidence>
<keyword evidence="3" id="KW-1185">Reference proteome</keyword>
<proteinExistence type="predicted"/>
<evidence type="ECO:0000313" key="2">
    <source>
        <dbReference type="EMBL" id="KAK8044041.1"/>
    </source>
</evidence>
<sequence>MRGSPGSPTSAAEGVYPTAISYGFPHLEIIALASNSNSVWRRYRPSNATSLDAFEPAGGLHRIGRGLDLRKTPSLSVSGRLTSNTVGQVPLHRTEIHIADSSGAGCRKYHDDTDPWTGTETRWDPFPHNLLFRSAPTQVTTFYRGLELMKTFAIAQGEAGSGIWYIECDLQECWQSPVRIPSVGPELHAWAPPAVVAWNGDNTRLDVIAVSSKDNRLIHVYKETGGGSNSKNAIWSDTEDLGGFVTTPPDVFARGGDGGLWHLSFDKARWANWTLVSGTTKIQGQPDAVSISPDTVDVFAWGQEEGEGMLHRRLNASTGRWMPEDGFQVLTNRSTKLAGPPKAVADGTGVVNVVAYDQEMQLAWQTLAADGTAQKSELKVLGKLPTE</sequence>
<gene>
    <name evidence="2" type="ORF">PG993_004065</name>
</gene>
<name>A0ABR1TBP8_9PEZI</name>
<dbReference type="SUPFAM" id="SSF89372">
    <property type="entry name" value="Fucose-specific lectin"/>
    <property type="match status" value="1"/>
</dbReference>
<feature type="domain" description="PLL-like beta propeller" evidence="1">
    <location>
        <begin position="196"/>
        <end position="371"/>
    </location>
</feature>
<dbReference type="Gene3D" id="2.120.10.70">
    <property type="entry name" value="Fucose-specific lectin"/>
    <property type="match status" value="1"/>
</dbReference>
<protein>
    <submittedName>
        <fullName evidence="2">Fucose-specific lectin</fullName>
    </submittedName>
</protein>
<evidence type="ECO:0000313" key="3">
    <source>
        <dbReference type="Proteomes" id="UP001444661"/>
    </source>
</evidence>
<dbReference type="EMBL" id="JAQQWK010000003">
    <property type="protein sequence ID" value="KAK8044041.1"/>
    <property type="molecule type" value="Genomic_DNA"/>
</dbReference>
<comment type="caution">
    <text evidence="2">The sequence shown here is derived from an EMBL/GenBank/DDBJ whole genome shotgun (WGS) entry which is preliminary data.</text>
</comment>
<dbReference type="InterPro" id="IPR058502">
    <property type="entry name" value="PLL-like_beta-prop"/>
</dbReference>
<reference evidence="2 3" key="1">
    <citation type="submission" date="2023-01" db="EMBL/GenBank/DDBJ databases">
        <title>Analysis of 21 Apiospora genomes using comparative genomics revels a genus with tremendous synthesis potential of carbohydrate active enzymes and secondary metabolites.</title>
        <authorList>
            <person name="Sorensen T."/>
        </authorList>
    </citation>
    <scope>NUCLEOTIDE SEQUENCE [LARGE SCALE GENOMIC DNA]</scope>
    <source>
        <strain evidence="2 3">CBS 33761</strain>
    </source>
</reference>